<keyword evidence="4" id="KW-1185">Reference proteome</keyword>
<keyword evidence="1" id="KW-0175">Coiled coil</keyword>
<feature type="region of interest" description="Disordered" evidence="2">
    <location>
        <begin position="69"/>
        <end position="89"/>
    </location>
</feature>
<organism evidence="3 4">
    <name type="scientific">Euplotes crassus</name>
    <dbReference type="NCBI Taxonomy" id="5936"/>
    <lineage>
        <taxon>Eukaryota</taxon>
        <taxon>Sar</taxon>
        <taxon>Alveolata</taxon>
        <taxon>Ciliophora</taxon>
        <taxon>Intramacronucleata</taxon>
        <taxon>Spirotrichea</taxon>
        <taxon>Hypotrichia</taxon>
        <taxon>Euplotida</taxon>
        <taxon>Euplotidae</taxon>
        <taxon>Moneuplotes</taxon>
    </lineage>
</organism>
<dbReference type="EMBL" id="CAMPGE010009387">
    <property type="protein sequence ID" value="CAI2368253.1"/>
    <property type="molecule type" value="Genomic_DNA"/>
</dbReference>
<evidence type="ECO:0000256" key="2">
    <source>
        <dbReference type="SAM" id="MobiDB-lite"/>
    </source>
</evidence>
<dbReference type="Proteomes" id="UP001295684">
    <property type="component" value="Unassembled WGS sequence"/>
</dbReference>
<proteinExistence type="predicted"/>
<dbReference type="SUPFAM" id="SSF54495">
    <property type="entry name" value="UBC-like"/>
    <property type="match status" value="1"/>
</dbReference>
<sequence length="468" mass="55751">MAEDIRNRRITTEIENLEKIDREKIDFEKTYRAFDNSLVLHIRFNLKDHPYNPKFLTDQSELSLADPEVDCEGEQDHISDEEKEDLGPPVDELEDKEYEFDLIVPAKFPFMFPELRARCNFSVPSLMDEQDLLEDLLSKQWHPFIILKDIVERVPQYVYKVKQREKMGTLYYSSRSNFVLNSVYDLTLFDPEICKAFACCLPDGEEFLVKRKKKKDEELKRLENDHRQSQVEQPCLDNHCVEQVDDDIYKKYIIFISDNAFLLFERPPFEKKDDDNDSPYRVDESQLKFTMGKLILWGPITTIASLQRNMEYKDKITIVWSKPVKNDDEFEFNEEAENEELEEEVKDSEEPMERIFETMLQFQNSDGFMMTLLDKMNKIRENTDELRKNKILSMEVTSESLRSKNIRSILQKISIYEKELAEKPSKEISEELVEQYRRAIEYYSALGNDKYQQYVVKNHELMVKMQDM</sequence>
<reference evidence="3" key="1">
    <citation type="submission" date="2023-07" db="EMBL/GenBank/DDBJ databases">
        <authorList>
            <consortium name="AG Swart"/>
            <person name="Singh M."/>
            <person name="Singh A."/>
            <person name="Seah K."/>
            <person name="Emmerich C."/>
        </authorList>
    </citation>
    <scope>NUCLEOTIDE SEQUENCE</scope>
    <source>
        <strain evidence="3">DP1</strain>
    </source>
</reference>
<gene>
    <name evidence="3" type="ORF">ECRASSUSDP1_LOCUS9544</name>
</gene>
<comment type="caution">
    <text evidence="3">The sequence shown here is derived from an EMBL/GenBank/DDBJ whole genome shotgun (WGS) entry which is preliminary data.</text>
</comment>
<evidence type="ECO:0000256" key="1">
    <source>
        <dbReference type="SAM" id="Coils"/>
    </source>
</evidence>
<feature type="coiled-coil region" evidence="1">
    <location>
        <begin position="205"/>
        <end position="232"/>
    </location>
</feature>
<dbReference type="AlphaFoldDB" id="A0AAD1UJ97"/>
<evidence type="ECO:0000313" key="4">
    <source>
        <dbReference type="Proteomes" id="UP001295684"/>
    </source>
</evidence>
<evidence type="ECO:0000313" key="3">
    <source>
        <dbReference type="EMBL" id="CAI2368253.1"/>
    </source>
</evidence>
<protein>
    <submittedName>
        <fullName evidence="3">Uncharacterized protein</fullName>
    </submittedName>
</protein>
<accession>A0AAD1UJ97</accession>
<dbReference type="InterPro" id="IPR016135">
    <property type="entry name" value="UBQ-conjugating_enzyme/RWD"/>
</dbReference>
<name>A0AAD1UJ97_EUPCR</name>